<keyword evidence="3" id="KW-1003">Cell membrane</keyword>
<evidence type="ECO:0000256" key="4">
    <source>
        <dbReference type="ARBA" id="ARBA00022519"/>
    </source>
</evidence>
<dbReference type="PANTHER" id="PTHR35011:SF2">
    <property type="entry name" value="2,3-DIKETO-L-GULONATE TRAP TRANSPORTER SMALL PERMEASE PROTEIN YIAM"/>
    <property type="match status" value="1"/>
</dbReference>
<evidence type="ECO:0000256" key="1">
    <source>
        <dbReference type="ARBA" id="ARBA00004429"/>
    </source>
</evidence>
<evidence type="ECO:0000313" key="12">
    <source>
        <dbReference type="Proteomes" id="UP000207598"/>
    </source>
</evidence>
<keyword evidence="2 9" id="KW-0813">Transport</keyword>
<dbReference type="RefSeq" id="WP_245853237.1">
    <property type="nucleotide sequence ID" value="NZ_FXYF01000002.1"/>
</dbReference>
<feature type="transmembrane region" description="Helical" evidence="9">
    <location>
        <begin position="176"/>
        <end position="194"/>
    </location>
</feature>
<gene>
    <name evidence="11" type="primary">yiaM</name>
    <name evidence="11" type="ORF">MAA8898_00838</name>
</gene>
<sequence length="230" mass="26142">MAVYRYKPKTILGTFINELEETLIAVLLGLMTLLTFTNVVLRYVFDSLLIWSLEVVLMMFAWLVLLGTSYAFKVTAHLGVDVLINTFAPPMRKTVALIAGALCILYAVMLLKGAWDYWAPFAGLYETTGRWFPTGFNEATRDRAFFETDQVPMLSWLRWLEDAVNQGESYSKLPRLVPYTILPVACLLILIRVVEVTIRIFRGEQESLIVSHEAEEAVEDAARAHGKEER</sequence>
<keyword evidence="6 9" id="KW-1133">Transmembrane helix</keyword>
<feature type="domain" description="Tripartite ATP-independent periplasmic transporters DctQ component" evidence="10">
    <location>
        <begin position="31"/>
        <end position="121"/>
    </location>
</feature>
<evidence type="ECO:0000256" key="2">
    <source>
        <dbReference type="ARBA" id="ARBA00022448"/>
    </source>
</evidence>
<keyword evidence="5 9" id="KW-0812">Transmembrane</keyword>
<feature type="transmembrane region" description="Helical" evidence="9">
    <location>
        <begin position="22"/>
        <end position="41"/>
    </location>
</feature>
<dbReference type="Pfam" id="PF04290">
    <property type="entry name" value="DctQ"/>
    <property type="match status" value="1"/>
</dbReference>
<feature type="transmembrane region" description="Helical" evidence="9">
    <location>
        <begin position="95"/>
        <end position="115"/>
    </location>
</feature>
<evidence type="ECO:0000256" key="9">
    <source>
        <dbReference type="RuleBase" id="RU369079"/>
    </source>
</evidence>
<keyword evidence="12" id="KW-1185">Reference proteome</keyword>
<keyword evidence="4 9" id="KW-0997">Cell inner membrane</keyword>
<dbReference type="GO" id="GO:0005886">
    <property type="term" value="C:plasma membrane"/>
    <property type="evidence" value="ECO:0007669"/>
    <property type="project" value="UniProtKB-SubCell"/>
</dbReference>
<comment type="similarity">
    <text evidence="8 9">Belongs to the TRAP transporter small permease family.</text>
</comment>
<dbReference type="InterPro" id="IPR055348">
    <property type="entry name" value="DctQ"/>
</dbReference>
<dbReference type="PANTHER" id="PTHR35011">
    <property type="entry name" value="2,3-DIKETO-L-GULONATE TRAP TRANSPORTER SMALL PERMEASE PROTEIN YIAM"/>
    <property type="match status" value="1"/>
</dbReference>
<protein>
    <recommendedName>
        <fullName evidence="9">TRAP transporter small permease protein</fullName>
    </recommendedName>
</protein>
<evidence type="ECO:0000256" key="6">
    <source>
        <dbReference type="ARBA" id="ARBA00022989"/>
    </source>
</evidence>
<evidence type="ECO:0000256" key="3">
    <source>
        <dbReference type="ARBA" id="ARBA00022475"/>
    </source>
</evidence>
<evidence type="ECO:0000256" key="5">
    <source>
        <dbReference type="ARBA" id="ARBA00022692"/>
    </source>
</evidence>
<dbReference type="Proteomes" id="UP000207598">
    <property type="component" value="Unassembled WGS sequence"/>
</dbReference>
<dbReference type="GO" id="GO:0022857">
    <property type="term" value="F:transmembrane transporter activity"/>
    <property type="evidence" value="ECO:0007669"/>
    <property type="project" value="UniProtKB-UniRule"/>
</dbReference>
<feature type="transmembrane region" description="Helical" evidence="9">
    <location>
        <begin position="48"/>
        <end position="65"/>
    </location>
</feature>
<proteinExistence type="inferred from homology"/>
<name>A0A238K1M9_9RHOB</name>
<organism evidence="11 12">
    <name type="scientific">Maliponia aquimaris</name>
    <dbReference type="NCBI Taxonomy" id="1673631"/>
    <lineage>
        <taxon>Bacteria</taxon>
        <taxon>Pseudomonadati</taxon>
        <taxon>Pseudomonadota</taxon>
        <taxon>Alphaproteobacteria</taxon>
        <taxon>Rhodobacterales</taxon>
        <taxon>Paracoccaceae</taxon>
        <taxon>Maliponia</taxon>
    </lineage>
</organism>
<evidence type="ECO:0000259" key="10">
    <source>
        <dbReference type="Pfam" id="PF04290"/>
    </source>
</evidence>
<dbReference type="AlphaFoldDB" id="A0A238K1M9"/>
<evidence type="ECO:0000256" key="8">
    <source>
        <dbReference type="ARBA" id="ARBA00038436"/>
    </source>
</evidence>
<evidence type="ECO:0000313" key="11">
    <source>
        <dbReference type="EMBL" id="SMX36347.1"/>
    </source>
</evidence>
<accession>A0A238K1M9</accession>
<comment type="subcellular location">
    <subcellularLocation>
        <location evidence="1 9">Cell inner membrane</location>
        <topology evidence="1 9">Multi-pass membrane protein</topology>
    </subcellularLocation>
</comment>
<comment type="subunit">
    <text evidence="9">The complex comprises the extracytoplasmic solute receptor protein and the two transmembrane proteins.</text>
</comment>
<evidence type="ECO:0000256" key="7">
    <source>
        <dbReference type="ARBA" id="ARBA00023136"/>
    </source>
</evidence>
<reference evidence="11 12" key="1">
    <citation type="submission" date="2017-05" db="EMBL/GenBank/DDBJ databases">
        <authorList>
            <person name="Song R."/>
            <person name="Chenine A.L."/>
            <person name="Ruprecht R.M."/>
        </authorList>
    </citation>
    <scope>NUCLEOTIDE SEQUENCE [LARGE SCALE GENOMIC DNA]</scope>
    <source>
        <strain evidence="11 12">CECT 8898</strain>
    </source>
</reference>
<keyword evidence="7 9" id="KW-0472">Membrane</keyword>
<comment type="function">
    <text evidence="9">Part of the tripartite ATP-independent periplasmic (TRAP) transport system.</text>
</comment>
<dbReference type="InterPro" id="IPR007387">
    <property type="entry name" value="TRAP_DctQ"/>
</dbReference>
<dbReference type="GO" id="GO:0015740">
    <property type="term" value="P:C4-dicarboxylate transport"/>
    <property type="evidence" value="ECO:0007669"/>
    <property type="project" value="TreeGrafter"/>
</dbReference>
<dbReference type="EMBL" id="FXYF01000002">
    <property type="protein sequence ID" value="SMX36347.1"/>
    <property type="molecule type" value="Genomic_DNA"/>
</dbReference>